<evidence type="ECO:0000256" key="1">
    <source>
        <dbReference type="SAM" id="MobiDB-lite"/>
    </source>
</evidence>
<evidence type="ECO:0000313" key="2">
    <source>
        <dbReference type="EMBL" id="KAK9278829.1"/>
    </source>
</evidence>
<dbReference type="AlphaFoldDB" id="A0AAP0WTA0"/>
<sequence length="156" mass="17457">MKRFFQPVEKDGSCKRPSLSPSPSPSKKDSENGEVSEEEKKEPLKFLTWNANSFLLRVKNDWSELTKFVASVDPDVIAIQEVRMPAAGSKGAPKNPGELKDDTSSSREEKRILMRALSSATIWKLSCLVVSCRFKICGDRVVCKKMFPTKKGVFLS</sequence>
<name>A0AAP0WTA0_LIQFO</name>
<evidence type="ECO:0008006" key="4">
    <source>
        <dbReference type="Google" id="ProtNLM"/>
    </source>
</evidence>
<reference evidence="2 3" key="1">
    <citation type="journal article" date="2024" name="Plant J.">
        <title>Genome sequences and population genomics reveal climatic adaptation and genomic divergence between two closely related sweetgum species.</title>
        <authorList>
            <person name="Xu W.Q."/>
            <person name="Ren C.Q."/>
            <person name="Zhang X.Y."/>
            <person name="Comes H.P."/>
            <person name="Liu X.H."/>
            <person name="Li Y.G."/>
            <person name="Kettle C.J."/>
            <person name="Jalonen R."/>
            <person name="Gaisberger H."/>
            <person name="Ma Y.Z."/>
            <person name="Qiu Y.X."/>
        </authorList>
    </citation>
    <scope>NUCLEOTIDE SEQUENCE [LARGE SCALE GENOMIC DNA]</scope>
    <source>
        <strain evidence="2">Hangzhou</strain>
    </source>
</reference>
<feature type="region of interest" description="Disordered" evidence="1">
    <location>
        <begin position="84"/>
        <end position="107"/>
    </location>
</feature>
<feature type="compositionally biased region" description="Basic and acidic residues" evidence="1">
    <location>
        <begin position="97"/>
        <end position="107"/>
    </location>
</feature>
<dbReference type="Proteomes" id="UP001415857">
    <property type="component" value="Unassembled WGS sequence"/>
</dbReference>
<dbReference type="EMBL" id="JBBPBK010000009">
    <property type="protein sequence ID" value="KAK9278829.1"/>
    <property type="molecule type" value="Genomic_DNA"/>
</dbReference>
<protein>
    <recommendedName>
        <fullName evidence="4">DNA-(Apurinic or apyrimidinic site) lyase</fullName>
    </recommendedName>
</protein>
<dbReference type="SUPFAM" id="SSF56219">
    <property type="entry name" value="DNase I-like"/>
    <property type="match status" value="1"/>
</dbReference>
<comment type="caution">
    <text evidence="2">The sequence shown here is derived from an EMBL/GenBank/DDBJ whole genome shotgun (WGS) entry which is preliminary data.</text>
</comment>
<evidence type="ECO:0000313" key="3">
    <source>
        <dbReference type="Proteomes" id="UP001415857"/>
    </source>
</evidence>
<gene>
    <name evidence="2" type="ORF">L1049_028408</name>
</gene>
<accession>A0AAP0WTA0</accession>
<dbReference type="InterPro" id="IPR036691">
    <property type="entry name" value="Endo/exonu/phosph_ase_sf"/>
</dbReference>
<feature type="region of interest" description="Disordered" evidence="1">
    <location>
        <begin position="1"/>
        <end position="41"/>
    </location>
</feature>
<organism evidence="2 3">
    <name type="scientific">Liquidambar formosana</name>
    <name type="common">Formosan gum</name>
    <dbReference type="NCBI Taxonomy" id="63359"/>
    <lineage>
        <taxon>Eukaryota</taxon>
        <taxon>Viridiplantae</taxon>
        <taxon>Streptophyta</taxon>
        <taxon>Embryophyta</taxon>
        <taxon>Tracheophyta</taxon>
        <taxon>Spermatophyta</taxon>
        <taxon>Magnoliopsida</taxon>
        <taxon>eudicotyledons</taxon>
        <taxon>Gunneridae</taxon>
        <taxon>Pentapetalae</taxon>
        <taxon>Saxifragales</taxon>
        <taxon>Altingiaceae</taxon>
        <taxon>Liquidambar</taxon>
    </lineage>
</organism>
<dbReference type="Gene3D" id="3.60.10.10">
    <property type="entry name" value="Endonuclease/exonuclease/phosphatase"/>
    <property type="match status" value="1"/>
</dbReference>
<keyword evidence="3" id="KW-1185">Reference proteome</keyword>
<proteinExistence type="predicted"/>